<dbReference type="Gene3D" id="1.10.600.10">
    <property type="entry name" value="Farnesyl Diphosphate Synthase"/>
    <property type="match status" value="1"/>
</dbReference>
<sequence length="278" mass="30117">MTDGATQSFVDKWLAVQPQQRVALPFVDESVRDAHVALAAFEQELIASAYGVREPQVAAAKLQWWAEELSGAAASGGRHPLTKQLFADERARRVPADRWLAPVLAAMAQLEQGTPADFHAQVTASRGMHGALAALENAWWFGADAPVEAASRIATLSHLVFALSRLELDAERERLPLPMSRLARHGLSRGHLKEDTPARREALKAQLAELAAGLREALALGEPLSTFRGLEGRTALSTARAAAKATEPFRELHLRQSRSGPATAIRAWLAARHAGRFG</sequence>
<evidence type="ECO:0000313" key="2">
    <source>
        <dbReference type="Proteomes" id="UP000182987"/>
    </source>
</evidence>
<name>A0A1L3ENC8_9GAMM</name>
<dbReference type="OrthoDB" id="5959054at2"/>
<dbReference type="InterPro" id="IPR002060">
    <property type="entry name" value="Squ/phyt_synthse"/>
</dbReference>
<dbReference type="STRING" id="1440763.BJI69_00740"/>
<dbReference type="EMBL" id="CP017480">
    <property type="protein sequence ID" value="APG02573.1"/>
    <property type="molecule type" value="Genomic_DNA"/>
</dbReference>
<dbReference type="InterPro" id="IPR008949">
    <property type="entry name" value="Isoprenoid_synthase_dom_sf"/>
</dbReference>
<organism evidence="1 2">
    <name type="scientific">Luteibacter rhizovicinus DSM 16549</name>
    <dbReference type="NCBI Taxonomy" id="1440763"/>
    <lineage>
        <taxon>Bacteria</taxon>
        <taxon>Pseudomonadati</taxon>
        <taxon>Pseudomonadota</taxon>
        <taxon>Gammaproteobacteria</taxon>
        <taxon>Lysobacterales</taxon>
        <taxon>Rhodanobacteraceae</taxon>
        <taxon>Luteibacter</taxon>
    </lineage>
</organism>
<dbReference type="SUPFAM" id="SSF48576">
    <property type="entry name" value="Terpenoid synthases"/>
    <property type="match status" value="1"/>
</dbReference>
<dbReference type="Pfam" id="PF00494">
    <property type="entry name" value="SQS_PSY"/>
    <property type="match status" value="1"/>
</dbReference>
<reference evidence="2" key="1">
    <citation type="submission" date="2016-09" db="EMBL/GenBank/DDBJ databases">
        <authorList>
            <person name="Lysoe E."/>
        </authorList>
    </citation>
    <scope>NUCLEOTIDE SEQUENCE [LARGE SCALE GENOMIC DNA]</scope>
    <source>
        <strain evidence="2">LJ96T</strain>
    </source>
</reference>
<dbReference type="Proteomes" id="UP000182987">
    <property type="component" value="Chromosome"/>
</dbReference>
<accession>A0A1L3ENC8</accession>
<dbReference type="KEGG" id="lrz:BJI69_00740"/>
<proteinExistence type="predicted"/>
<dbReference type="AlphaFoldDB" id="A0A1L3ENC8"/>
<keyword evidence="2" id="KW-1185">Reference proteome</keyword>
<dbReference type="RefSeq" id="WP_071924816.1">
    <property type="nucleotide sequence ID" value="NZ_CP017480.1"/>
</dbReference>
<evidence type="ECO:0000313" key="1">
    <source>
        <dbReference type="EMBL" id="APG02573.1"/>
    </source>
</evidence>
<gene>
    <name evidence="1" type="ORF">BJI69_00740</name>
</gene>
<protein>
    <submittedName>
        <fullName evidence="1">Phytoene synthase</fullName>
    </submittedName>
</protein>